<reference evidence="1" key="5">
    <citation type="submission" date="2025-09" db="UniProtKB">
        <authorList>
            <consortium name="Ensembl"/>
        </authorList>
    </citation>
    <scope>IDENTIFICATION</scope>
</reference>
<reference evidence="1" key="4">
    <citation type="submission" date="2025-08" db="UniProtKB">
        <authorList>
            <consortium name="Ensembl"/>
        </authorList>
    </citation>
    <scope>IDENTIFICATION</scope>
</reference>
<feature type="non-terminal residue" evidence="1">
    <location>
        <position position="90"/>
    </location>
</feature>
<dbReference type="SUPFAM" id="SSF57889">
    <property type="entry name" value="Cysteine-rich domain"/>
    <property type="match status" value="1"/>
</dbReference>
<dbReference type="ChiTaRS" id="TNS1">
    <property type="organism name" value="human"/>
</dbReference>
<dbReference type="VEuPathDB" id="HostDB:ENSG00000079308"/>
<dbReference type="EMBL" id="KF456767">
    <property type="status" value="NOT_ANNOTATED_CDS"/>
    <property type="molecule type" value="Genomic_DNA"/>
</dbReference>
<dbReference type="OpenTargets" id="ENSG00000079308"/>
<reference evidence="1 2" key="2">
    <citation type="journal article" date="2004" name="Nature">
        <title>Finishing the euchromatic sequence of the human genome.</title>
        <authorList>
            <consortium name="International Human Genome Sequencing Consortium"/>
        </authorList>
    </citation>
    <scope>NUCLEOTIDE SEQUENCE [LARGE SCALE GENOMIC DNA]</scope>
</reference>
<dbReference type="Ensembl" id="ENST00000649572.1">
    <property type="protein sequence ID" value="ENSP00000496807.1"/>
    <property type="gene ID" value="ENSG00000079308.21"/>
</dbReference>
<dbReference type="HGNC" id="HGNC:11973">
    <property type="gene designation" value="TNS1"/>
</dbReference>
<gene>
    <name evidence="1" type="primary">TNS1</name>
</gene>
<dbReference type="InterPro" id="IPR046349">
    <property type="entry name" value="C1-like_sf"/>
</dbReference>
<keyword evidence="3 4" id="KW-1267">Proteomics identification</keyword>
<dbReference type="EMBL" id="AC010136">
    <property type="status" value="NOT_ANNOTATED_CDS"/>
    <property type="molecule type" value="Genomic_DNA"/>
</dbReference>
<dbReference type="Bgee" id="ENSG00000079308">
    <property type="expression patterns" value="Expressed in blood vessel layer and 201 other cell types or tissues"/>
</dbReference>
<dbReference type="MassIVE" id="A0A3B3IRK7"/>
<evidence type="ECO:0000313" key="1">
    <source>
        <dbReference type="Ensembl" id="ENSP00000496807.1"/>
    </source>
</evidence>
<dbReference type="EMBL" id="AC009469">
    <property type="status" value="NOT_ANNOTATED_CDS"/>
    <property type="molecule type" value="Genomic_DNA"/>
</dbReference>
<dbReference type="SMR" id="A0A3B3IRK7"/>
<organism evidence="1 2">
    <name type="scientific">Homo sapiens</name>
    <name type="common">Human</name>
    <dbReference type="NCBI Taxonomy" id="9606"/>
    <lineage>
        <taxon>Eukaryota</taxon>
        <taxon>Metazoa</taxon>
        <taxon>Chordata</taxon>
        <taxon>Craniata</taxon>
        <taxon>Vertebrata</taxon>
        <taxon>Euteleostomi</taxon>
        <taxon>Mammalia</taxon>
        <taxon>Eutheria</taxon>
        <taxon>Euarchontoglires</taxon>
        <taxon>Primates</taxon>
        <taxon>Haplorrhini</taxon>
        <taxon>Catarrhini</taxon>
        <taxon>Hominidae</taxon>
        <taxon>Homo</taxon>
    </lineage>
</organism>
<dbReference type="Proteomes" id="UP000005640">
    <property type="component" value="Chromosome 2"/>
</dbReference>
<keyword evidence="2" id="KW-1185">Reference proteome</keyword>
<dbReference type="OrthoDB" id="6273691at2759"/>
<dbReference type="Antibodypedia" id="4366">
    <property type="antibodies" value="224 antibodies from 34 providers"/>
</dbReference>
<dbReference type="GeneTree" id="ENSGT00940000155400"/>
<reference evidence="1 2" key="1">
    <citation type="journal article" date="2001" name="Nature">
        <title>Initial sequencing and analysis of the human genome.</title>
        <authorList>
            <consortium name="International Human Genome Sequencing Consortium"/>
            <person name="Lander E.S."/>
            <person name="Linton L.M."/>
            <person name="Birren B."/>
            <person name="Nusbaum C."/>
            <person name="Zody M.C."/>
            <person name="Baldwin J."/>
            <person name="Devon K."/>
            <person name="Dewar K."/>
            <person name="Doyle M."/>
            <person name="FitzHugh W."/>
            <person name="Funke R."/>
            <person name="Gage D."/>
            <person name="Harris K."/>
            <person name="Heaford A."/>
            <person name="Howland J."/>
            <person name="Kann L."/>
            <person name="Lehoczky J."/>
            <person name="LeVine R."/>
            <person name="McEwan P."/>
            <person name="McKernan K."/>
            <person name="Meldrim J."/>
            <person name="Mesirov J.P."/>
            <person name="Miranda C."/>
            <person name="Morris W."/>
            <person name="Naylor J."/>
            <person name="Raymond C."/>
            <person name="Rosetti M."/>
            <person name="Santos R."/>
            <person name="Sheridan A."/>
            <person name="Sougnez C."/>
            <person name="Stange-Thomann N."/>
            <person name="Stojanovic N."/>
            <person name="Subramanian A."/>
            <person name="Wyman D."/>
            <person name="Rogers J."/>
            <person name="Sulston J."/>
            <person name="Ainscough R."/>
            <person name="Beck S."/>
            <person name="Bentley D."/>
            <person name="Burton J."/>
            <person name="Clee C."/>
            <person name="Carter N."/>
            <person name="Coulson A."/>
            <person name="Deadman R."/>
            <person name="Deloukas P."/>
            <person name="Dunham A."/>
            <person name="Dunham I."/>
            <person name="Durbin R."/>
            <person name="French L."/>
            <person name="Grafham D."/>
            <person name="Gregory S."/>
            <person name="Hubbard T."/>
            <person name="Humphray S."/>
            <person name="Hunt A."/>
            <person name="Jones M."/>
            <person name="Lloyd C."/>
            <person name="McMurray A."/>
            <person name="Matthews L."/>
            <person name="Mercer S."/>
            <person name="Milne S."/>
            <person name="Mullikin J.C."/>
            <person name="Mungall A."/>
            <person name="Plumb R."/>
            <person name="Ross M."/>
            <person name="Shownkeen R."/>
            <person name="Sims S."/>
            <person name="Waterston R.H."/>
            <person name="Wilson R.K."/>
            <person name="Hillier L.W."/>
            <person name="McPherson J.D."/>
            <person name="Marra M.A."/>
            <person name="Mardis E.R."/>
            <person name="Fulton L.A."/>
            <person name="Chinwalla A.T."/>
            <person name="Pepin K.H."/>
            <person name="Gish W.R."/>
            <person name="Chissoe S.L."/>
            <person name="Wendl M.C."/>
            <person name="Delehaunty K.D."/>
            <person name="Miner T.L."/>
            <person name="Delehaunty A."/>
            <person name="Kramer J.B."/>
            <person name="Cook L.L."/>
            <person name="Fulton R.S."/>
            <person name="Johnson D.L."/>
            <person name="Minx P.J."/>
            <person name="Clifton S.W."/>
            <person name="Hawkins T."/>
            <person name="Branscomb E."/>
            <person name="Predki P."/>
            <person name="Richardson P."/>
            <person name="Wenning S."/>
            <person name="Slezak T."/>
            <person name="Doggett N."/>
            <person name="Cheng J.F."/>
            <person name="Olsen A."/>
            <person name="Lucas S."/>
            <person name="Elkin C."/>
            <person name="Uberbacher E."/>
            <person name="Frazier M."/>
            <person name="Gibbs R.A."/>
            <person name="Muzny D.M."/>
            <person name="Scherer S.E."/>
            <person name="Bouck J.B."/>
            <person name="Sodergren E.J."/>
            <person name="Worley K.C."/>
            <person name="Rives C.M."/>
            <person name="Gorrell J.H."/>
            <person name="Metzker M.L."/>
            <person name="Naylor S.L."/>
            <person name="Kucherlapati R.S."/>
            <person name="Nelson D.L."/>
            <person name="Weinstock G.M."/>
            <person name="Sakaki Y."/>
            <person name="Fujiyama A."/>
            <person name="Hattori M."/>
            <person name="Yada T."/>
            <person name="Toyoda A."/>
            <person name="Itoh T."/>
            <person name="Kawagoe C."/>
            <person name="Watanabe H."/>
            <person name="Totoki Y."/>
            <person name="Taylor T."/>
            <person name="Weissenbach J."/>
            <person name="Heilig R."/>
            <person name="Saurin W."/>
            <person name="Artiguenave F."/>
            <person name="Brottier P."/>
            <person name="Bruls T."/>
            <person name="Pelletier E."/>
            <person name="Robert C."/>
            <person name="Wincker P."/>
            <person name="Smith D.R."/>
            <person name="Doucette-Stamm L."/>
            <person name="Rubenfield M."/>
            <person name="Weinstock K."/>
            <person name="Lee H.M."/>
            <person name="Dubois J."/>
            <person name="Rosenthal A."/>
            <person name="Platzer M."/>
            <person name="Nyakatura G."/>
            <person name="Taudien S."/>
            <person name="Rump A."/>
            <person name="Yang H."/>
            <person name="Yu J."/>
            <person name="Wang J."/>
            <person name="Huang G."/>
            <person name="Gu J."/>
            <person name="Hood L."/>
            <person name="Rowen L."/>
            <person name="Madan A."/>
            <person name="Qin S."/>
            <person name="Davis R.W."/>
            <person name="Federspiel N.A."/>
            <person name="Abola A.P."/>
            <person name="Proctor M.J."/>
            <person name="Myers R.M."/>
            <person name="Schmutz J."/>
            <person name="Dickson M."/>
            <person name="Grimwood J."/>
            <person name="Cox D.R."/>
            <person name="Olson M.V."/>
            <person name="Kaul R."/>
            <person name="Raymond C."/>
            <person name="Shimizu N."/>
            <person name="Kawasaki K."/>
            <person name="Minoshima S."/>
            <person name="Evans G.A."/>
            <person name="Athanasiou M."/>
            <person name="Schultz R."/>
            <person name="Roe B.A."/>
            <person name="Chen F."/>
            <person name="Pan H."/>
            <person name="Ramser J."/>
            <person name="Lehrach H."/>
            <person name="Reinhardt R."/>
            <person name="McCombie W.R."/>
            <person name="de la Bastide M."/>
            <person name="Dedhia N."/>
            <person name="Blocker H."/>
            <person name="Hornischer K."/>
            <person name="Nordsiek G."/>
            <person name="Agarwala R."/>
            <person name="Aravind L."/>
            <person name="Bailey J.A."/>
            <person name="Bateman A."/>
            <person name="Batzoglou S."/>
            <person name="Birney E."/>
            <person name="Bork P."/>
            <person name="Brown D.G."/>
            <person name="Burge C.B."/>
            <person name="Cerutti L."/>
            <person name="Chen H.C."/>
            <person name="Church D."/>
            <person name="Clamp M."/>
            <person name="Copley R.R."/>
            <person name="Doerks T."/>
            <person name="Eddy S.R."/>
            <person name="Eichler E.E."/>
            <person name="Furey T.S."/>
            <person name="Galagan J."/>
            <person name="Gilbert J.G."/>
            <person name="Harmon C."/>
            <person name="Hayashizaki Y."/>
            <person name="Haussler D."/>
            <person name="Hermjakob H."/>
            <person name="Hokamp K."/>
            <person name="Jang W."/>
            <person name="Johnson L.S."/>
            <person name="Jones T.A."/>
            <person name="Kasif S."/>
            <person name="Kaspryzk A."/>
            <person name="Kennedy S."/>
            <person name="Kent W.J."/>
            <person name="Kitts P."/>
            <person name="Koonin E.V."/>
            <person name="Korf I."/>
            <person name="Kulp D."/>
            <person name="Lancet D."/>
            <person name="Lowe T.M."/>
            <person name="McLysaght A."/>
            <person name="Mikkelsen T."/>
            <person name="Moran J.V."/>
            <person name="Mulder N."/>
            <person name="Pollara V.J."/>
            <person name="Ponting C.P."/>
            <person name="Schuler G."/>
            <person name="Schultz J."/>
            <person name="Slater G."/>
            <person name="Smit A.F."/>
            <person name="Stupka E."/>
            <person name="Szustakowski J."/>
            <person name="Thierry-Mieg D."/>
            <person name="Thierry-Mieg J."/>
            <person name="Wagner L."/>
            <person name="Wallis J."/>
            <person name="Wheeler R."/>
            <person name="Williams A."/>
            <person name="Wolf Y.I."/>
            <person name="Wolfe K.H."/>
            <person name="Yang S.P."/>
            <person name="Yeh R.F."/>
            <person name="Collins F."/>
            <person name="Guyer M.S."/>
            <person name="Peterson J."/>
            <person name="Felsenfeld A."/>
            <person name="Wetterstrand K.A."/>
            <person name="Patrinos A."/>
            <person name="Morgan M.J."/>
            <person name="de Jong P."/>
            <person name="Catanese J.J."/>
            <person name="Osoegawa K."/>
            <person name="Shizuya H."/>
            <person name="Choi S."/>
            <person name="Chen Y.J."/>
        </authorList>
    </citation>
    <scope>NUCLEOTIDE SEQUENCE [LARGE SCALE GENOMIC DNA]</scope>
</reference>
<evidence type="ECO:0007829" key="3">
    <source>
        <dbReference type="PeptideAtlas" id="A0A3B3IRK7"/>
    </source>
</evidence>
<evidence type="ECO:0007829" key="4">
    <source>
        <dbReference type="ProteomicsDB" id="A0A3B3IRK7"/>
    </source>
</evidence>
<reference evidence="1 2" key="3">
    <citation type="journal article" date="2005" name="Nature">
        <title>Generation and annotation of the DNA sequences of human chromosomes 2 and 4.</title>
        <authorList>
            <person name="Hillier L.W."/>
            <person name="Graves T.A."/>
            <person name="Fulton R.S."/>
            <person name="Fulton L.A."/>
            <person name="Pepin K.H."/>
            <person name="Minx P."/>
            <person name="Wagner-McPherson C."/>
            <person name="Layman D."/>
            <person name="Wylie K."/>
            <person name="Sekhon M."/>
            <person name="Becker M.C."/>
            <person name="Fewell G.A."/>
            <person name="Delehaunty K.D."/>
            <person name="Miner T.L."/>
            <person name="Nash W.E."/>
            <person name="Kremitzki C."/>
            <person name="Oddy L."/>
            <person name="Du H."/>
            <person name="Sun H."/>
            <person name="Bradshaw-Cordum H."/>
            <person name="Ali J."/>
            <person name="Carter J."/>
            <person name="Cordes M."/>
            <person name="Harris A."/>
            <person name="Isak A."/>
            <person name="van Brunt A."/>
            <person name="Nguyen C."/>
            <person name="Du F."/>
            <person name="Courtney L."/>
            <person name="Kalicki J."/>
            <person name="Ozersky P."/>
            <person name="Abbott S."/>
            <person name="Armstrong J."/>
            <person name="Belter E.A."/>
            <person name="Caruso L."/>
            <person name="Cedroni M."/>
            <person name="Cotton M."/>
            <person name="Davidson T."/>
            <person name="Desai A."/>
            <person name="Elliott G."/>
            <person name="Erb T."/>
            <person name="Fronick C."/>
            <person name="Gaige T."/>
            <person name="Haakenson W."/>
            <person name="Haglund K."/>
            <person name="Holmes A."/>
            <person name="Harkins R."/>
            <person name="Kim K."/>
            <person name="Kruchowski S.S."/>
            <person name="Strong C.M."/>
            <person name="Grewal N."/>
            <person name="Goyea E."/>
            <person name="Hou S."/>
            <person name="Levy A."/>
            <person name="Martinka S."/>
            <person name="Mead K."/>
            <person name="McLellan M.D."/>
            <person name="Meyer R."/>
            <person name="Randall-Maher J."/>
            <person name="Tomlinson C."/>
            <person name="Dauphin-Kohlberg S."/>
            <person name="Kozlowicz-Reilly A."/>
            <person name="Shah N."/>
            <person name="Swearengen-Shahid S."/>
            <person name="Snider J."/>
            <person name="Strong J.T."/>
            <person name="Thompson J."/>
            <person name="Yoakum M."/>
            <person name="Leonard S."/>
            <person name="Pearman C."/>
            <person name="Trani L."/>
            <person name="Radionenko M."/>
            <person name="Waligorski J.E."/>
            <person name="Wang C."/>
            <person name="Rock S.M."/>
            <person name="Tin-Wollam A.M."/>
            <person name="Maupin R."/>
            <person name="Latreille P."/>
            <person name="Wendl M.C."/>
            <person name="Yang S.P."/>
            <person name="Pohl C."/>
            <person name="Wallis J.W."/>
            <person name="Spieth J."/>
            <person name="Bieri T.A."/>
            <person name="Berkowicz N."/>
            <person name="Nelson J.O."/>
            <person name="Osborne J."/>
            <person name="Ding L."/>
            <person name="Meyer R."/>
            <person name="Sabo A."/>
            <person name="Shotland Y."/>
            <person name="Sinha P."/>
            <person name="Wohldmann P.E."/>
            <person name="Cook L.L."/>
            <person name="Hickenbotham M.T."/>
            <person name="Eldred J."/>
            <person name="Williams D."/>
            <person name="Jones T.A."/>
            <person name="She X."/>
            <person name="Ciccarelli F.D."/>
            <person name="Izaurralde E."/>
            <person name="Taylor J."/>
            <person name="Schmutz J."/>
            <person name="Myers R.M."/>
            <person name="Cox D.R."/>
            <person name="Huang X."/>
            <person name="McPherson J.D."/>
            <person name="Mardis E.R."/>
            <person name="Clifton S.W."/>
            <person name="Warren W.C."/>
            <person name="Chinwalla A.T."/>
            <person name="Eddy S.R."/>
            <person name="Marra M.A."/>
            <person name="Ovcharenko I."/>
            <person name="Furey T.S."/>
            <person name="Miller W."/>
            <person name="Eichler E.E."/>
            <person name="Bork P."/>
            <person name="Suyama M."/>
            <person name="Torrents D."/>
            <person name="Waterston R.H."/>
            <person name="Wilson R.K."/>
        </authorList>
    </citation>
    <scope>NUCLEOTIDE SEQUENCE [LARGE SCALE GENOMIC DNA]</scope>
</reference>
<dbReference type="AlphaFoldDB" id="A0A3B3IRK7"/>
<accession>A0A3B3IRK7</accession>
<name>A0A3B3IRK7_HUMAN</name>
<protein>
    <submittedName>
        <fullName evidence="1">Tensin 1</fullName>
    </submittedName>
</protein>
<proteinExistence type="evidence at protein level"/>
<sequence>MGCTVSLVCCEELRPGPLCGPQPPGSPWVSARAECWESGGLACAERRQLPLQPEDLEAPKTHRFKVKTFKKVKPCGICRQVITQEGCTCK</sequence>
<evidence type="ECO:0000313" key="2">
    <source>
        <dbReference type="Proteomes" id="UP000005640"/>
    </source>
</evidence>
<dbReference type="ExpressionAtlas" id="A0A3B3IRK7">
    <property type="expression patterns" value="baseline and differential"/>
</dbReference>